<evidence type="ECO:0000256" key="2">
    <source>
        <dbReference type="ARBA" id="ARBA00004167"/>
    </source>
</evidence>
<comment type="caution">
    <text evidence="14">The sequence shown here is derived from an EMBL/GenBank/DDBJ whole genome shotgun (WGS) entry which is preliminary data.</text>
</comment>
<keyword evidence="4 12" id="KW-0349">Heme</keyword>
<sequence>MIKKISQQAVTSQITNLSNIVISLTSTIICGVAFGVRFDEEAHERRRFDELIHETQQILSSFFVSDCFPSLSWIDKLTGMANRLEKNFKYLDEFYEELIEQHHNPNRPKSMEGDIIDLLLQWKKEQSTQTNFTLDNIKAILMNIFVAGTDTSAITVIWAMTALIKHPKVMKKVQAEIRESVGRKGIVNEDDTQNMPYLKAVIKETFRLYPAAPVLVAGKRDYGKFDTRRGQDFKLIPFGAGRRGCPGMALGAATVELILSNLLYAFDWELPIGMKIEDIDRDILRGITMHKKNDLCLVPKNYP</sequence>
<evidence type="ECO:0000256" key="8">
    <source>
        <dbReference type="ARBA" id="ARBA00023002"/>
    </source>
</evidence>
<keyword evidence="5 13" id="KW-0812">Transmembrane</keyword>
<evidence type="ECO:0000256" key="1">
    <source>
        <dbReference type="ARBA" id="ARBA00001971"/>
    </source>
</evidence>
<evidence type="ECO:0000256" key="5">
    <source>
        <dbReference type="ARBA" id="ARBA00022692"/>
    </source>
</evidence>
<dbReference type="InterPro" id="IPR036396">
    <property type="entry name" value="Cyt_P450_sf"/>
</dbReference>
<keyword evidence="11 13" id="KW-0472">Membrane</keyword>
<organism evidence="14 15">
    <name type="scientific">Capsicum annuum</name>
    <name type="common">Capsicum pepper</name>
    <dbReference type="NCBI Taxonomy" id="4072"/>
    <lineage>
        <taxon>Eukaryota</taxon>
        <taxon>Viridiplantae</taxon>
        <taxon>Streptophyta</taxon>
        <taxon>Embryophyta</taxon>
        <taxon>Tracheophyta</taxon>
        <taxon>Spermatophyta</taxon>
        <taxon>Magnoliopsida</taxon>
        <taxon>eudicotyledons</taxon>
        <taxon>Gunneridae</taxon>
        <taxon>Pentapetalae</taxon>
        <taxon>asterids</taxon>
        <taxon>lamiids</taxon>
        <taxon>Solanales</taxon>
        <taxon>Solanaceae</taxon>
        <taxon>Solanoideae</taxon>
        <taxon>Capsiceae</taxon>
        <taxon>Capsicum</taxon>
    </lineage>
</organism>
<dbReference type="PANTHER" id="PTHR47955:SF22">
    <property type="entry name" value="CYTOCHROME P450 83B1-LIKE"/>
    <property type="match status" value="1"/>
</dbReference>
<evidence type="ECO:0000256" key="11">
    <source>
        <dbReference type="ARBA" id="ARBA00023136"/>
    </source>
</evidence>
<dbReference type="GO" id="GO:0016705">
    <property type="term" value="F:oxidoreductase activity, acting on paired donors, with incorporation or reduction of molecular oxygen"/>
    <property type="evidence" value="ECO:0007669"/>
    <property type="project" value="InterPro"/>
</dbReference>
<dbReference type="GO" id="GO:0020037">
    <property type="term" value="F:heme binding"/>
    <property type="evidence" value="ECO:0007669"/>
    <property type="project" value="InterPro"/>
</dbReference>
<evidence type="ECO:0000256" key="9">
    <source>
        <dbReference type="ARBA" id="ARBA00023004"/>
    </source>
</evidence>
<dbReference type="GO" id="GO:0005506">
    <property type="term" value="F:iron ion binding"/>
    <property type="evidence" value="ECO:0007669"/>
    <property type="project" value="InterPro"/>
</dbReference>
<keyword evidence="7 13" id="KW-1133">Transmembrane helix</keyword>
<dbReference type="InterPro" id="IPR017972">
    <property type="entry name" value="Cyt_P450_CS"/>
</dbReference>
<dbReference type="OMA" id="HEDEQGD"/>
<gene>
    <name evidence="14" type="ORF">T459_07357</name>
</gene>
<evidence type="ECO:0000256" key="7">
    <source>
        <dbReference type="ARBA" id="ARBA00022989"/>
    </source>
</evidence>
<dbReference type="EMBL" id="AYRZ02000003">
    <property type="protein sequence ID" value="PHT85251.1"/>
    <property type="molecule type" value="Genomic_DNA"/>
</dbReference>
<dbReference type="InterPro" id="IPR001128">
    <property type="entry name" value="Cyt_P450"/>
</dbReference>
<dbReference type="GO" id="GO:0004497">
    <property type="term" value="F:monooxygenase activity"/>
    <property type="evidence" value="ECO:0007669"/>
    <property type="project" value="UniProtKB-KW"/>
</dbReference>
<dbReference type="SUPFAM" id="SSF48264">
    <property type="entry name" value="Cytochrome P450"/>
    <property type="match status" value="1"/>
</dbReference>
<dbReference type="PRINTS" id="PR00385">
    <property type="entry name" value="P450"/>
</dbReference>
<dbReference type="Proteomes" id="UP000222542">
    <property type="component" value="Unassembled WGS sequence"/>
</dbReference>
<evidence type="ECO:0008006" key="16">
    <source>
        <dbReference type="Google" id="ProtNLM"/>
    </source>
</evidence>
<evidence type="ECO:0000256" key="13">
    <source>
        <dbReference type="SAM" id="Phobius"/>
    </source>
</evidence>
<dbReference type="PRINTS" id="PR00463">
    <property type="entry name" value="EP450I"/>
</dbReference>
<evidence type="ECO:0000313" key="14">
    <source>
        <dbReference type="EMBL" id="PHT85251.1"/>
    </source>
</evidence>
<reference evidence="14 15" key="1">
    <citation type="journal article" date="2014" name="Nat. Genet.">
        <title>Genome sequence of the hot pepper provides insights into the evolution of pungency in Capsicum species.</title>
        <authorList>
            <person name="Kim S."/>
            <person name="Park M."/>
            <person name="Yeom S.I."/>
            <person name="Kim Y.M."/>
            <person name="Lee J.M."/>
            <person name="Lee H.A."/>
            <person name="Seo E."/>
            <person name="Choi J."/>
            <person name="Cheong K."/>
            <person name="Kim K.T."/>
            <person name="Jung K."/>
            <person name="Lee G.W."/>
            <person name="Oh S.K."/>
            <person name="Bae C."/>
            <person name="Kim S.B."/>
            <person name="Lee H.Y."/>
            <person name="Kim S.Y."/>
            <person name="Kim M.S."/>
            <person name="Kang B.C."/>
            <person name="Jo Y.D."/>
            <person name="Yang H.B."/>
            <person name="Jeong H.J."/>
            <person name="Kang W.H."/>
            <person name="Kwon J.K."/>
            <person name="Shin C."/>
            <person name="Lim J.Y."/>
            <person name="Park J.H."/>
            <person name="Huh J.H."/>
            <person name="Kim J.S."/>
            <person name="Kim B.D."/>
            <person name="Cohen O."/>
            <person name="Paran I."/>
            <person name="Suh M.C."/>
            <person name="Lee S.B."/>
            <person name="Kim Y.K."/>
            <person name="Shin Y."/>
            <person name="Noh S.J."/>
            <person name="Park J."/>
            <person name="Seo Y.S."/>
            <person name="Kwon S.Y."/>
            <person name="Kim H.A."/>
            <person name="Park J.M."/>
            <person name="Kim H.J."/>
            <person name="Choi S.B."/>
            <person name="Bosland P.W."/>
            <person name="Reeves G."/>
            <person name="Jo S.H."/>
            <person name="Lee B.W."/>
            <person name="Cho H.T."/>
            <person name="Choi H.S."/>
            <person name="Lee M.S."/>
            <person name="Yu Y."/>
            <person name="Do Choi Y."/>
            <person name="Park B.S."/>
            <person name="van Deynze A."/>
            <person name="Ashrafi H."/>
            <person name="Hill T."/>
            <person name="Kim W.T."/>
            <person name="Pai H.S."/>
            <person name="Ahn H.K."/>
            <person name="Yeam I."/>
            <person name="Giovannoni J.J."/>
            <person name="Rose J.K."/>
            <person name="Sorensen I."/>
            <person name="Lee S.J."/>
            <person name="Kim R.W."/>
            <person name="Choi I.Y."/>
            <person name="Choi B.S."/>
            <person name="Lim J.S."/>
            <person name="Lee Y.H."/>
            <person name="Choi D."/>
        </authorList>
    </citation>
    <scope>NUCLEOTIDE SEQUENCE [LARGE SCALE GENOMIC DNA]</scope>
    <source>
        <strain evidence="15">cv. CM334</strain>
    </source>
</reference>
<dbReference type="PANTHER" id="PTHR47955">
    <property type="entry name" value="CYTOCHROME P450 FAMILY 71 PROTEIN"/>
    <property type="match status" value="1"/>
</dbReference>
<accession>A0A2G2ZTH9</accession>
<proteinExistence type="inferred from homology"/>
<dbReference type="GO" id="GO:0016020">
    <property type="term" value="C:membrane"/>
    <property type="evidence" value="ECO:0007669"/>
    <property type="project" value="UniProtKB-SubCell"/>
</dbReference>
<keyword evidence="8 12" id="KW-0560">Oxidoreductase</keyword>
<comment type="cofactor">
    <cofactor evidence="1">
        <name>heme</name>
        <dbReference type="ChEBI" id="CHEBI:30413"/>
    </cofactor>
</comment>
<dbReference type="Gramene" id="PHT85251">
    <property type="protein sequence ID" value="PHT85251"/>
    <property type="gene ID" value="T459_07357"/>
</dbReference>
<feature type="transmembrane region" description="Helical" evidence="13">
    <location>
        <begin position="140"/>
        <end position="164"/>
    </location>
</feature>
<protein>
    <recommendedName>
        <fullName evidence="16">Cytochrome</fullName>
    </recommendedName>
</protein>
<dbReference type="PROSITE" id="PS00086">
    <property type="entry name" value="CYTOCHROME_P450"/>
    <property type="match status" value="1"/>
</dbReference>
<dbReference type="AlphaFoldDB" id="A0A2G2ZTH9"/>
<reference evidence="14 15" key="2">
    <citation type="journal article" date="2017" name="Genome Biol.">
        <title>New reference genome sequences of hot pepper reveal the massive evolution of plant disease-resistance genes by retroduplication.</title>
        <authorList>
            <person name="Kim S."/>
            <person name="Park J."/>
            <person name="Yeom S.I."/>
            <person name="Kim Y.M."/>
            <person name="Seo E."/>
            <person name="Kim K.T."/>
            <person name="Kim M.S."/>
            <person name="Lee J.M."/>
            <person name="Cheong K."/>
            <person name="Shin H.S."/>
            <person name="Kim S.B."/>
            <person name="Han K."/>
            <person name="Lee J."/>
            <person name="Park M."/>
            <person name="Lee H.A."/>
            <person name="Lee H.Y."/>
            <person name="Lee Y."/>
            <person name="Oh S."/>
            <person name="Lee J.H."/>
            <person name="Choi E."/>
            <person name="Choi E."/>
            <person name="Lee S.E."/>
            <person name="Jeon J."/>
            <person name="Kim H."/>
            <person name="Choi G."/>
            <person name="Song H."/>
            <person name="Lee J."/>
            <person name="Lee S.C."/>
            <person name="Kwon J.K."/>
            <person name="Lee H.Y."/>
            <person name="Koo N."/>
            <person name="Hong Y."/>
            <person name="Kim R.W."/>
            <person name="Kang W.H."/>
            <person name="Huh J.H."/>
            <person name="Kang B.C."/>
            <person name="Yang T.J."/>
            <person name="Lee Y.H."/>
            <person name="Bennetzen J.L."/>
            <person name="Choi D."/>
        </authorList>
    </citation>
    <scope>NUCLEOTIDE SEQUENCE [LARGE SCALE GENOMIC DNA]</scope>
    <source>
        <strain evidence="15">cv. CM334</strain>
    </source>
</reference>
<evidence type="ECO:0000256" key="4">
    <source>
        <dbReference type="ARBA" id="ARBA00022617"/>
    </source>
</evidence>
<evidence type="ECO:0000256" key="3">
    <source>
        <dbReference type="ARBA" id="ARBA00010617"/>
    </source>
</evidence>
<keyword evidence="9 12" id="KW-0408">Iron</keyword>
<evidence type="ECO:0000313" key="15">
    <source>
        <dbReference type="Proteomes" id="UP000222542"/>
    </source>
</evidence>
<evidence type="ECO:0000256" key="12">
    <source>
        <dbReference type="RuleBase" id="RU000461"/>
    </source>
</evidence>
<name>A0A2G2ZTH9_CAPAN</name>
<evidence type="ECO:0000256" key="10">
    <source>
        <dbReference type="ARBA" id="ARBA00023033"/>
    </source>
</evidence>
<keyword evidence="6 12" id="KW-0479">Metal-binding</keyword>
<feature type="transmembrane region" description="Helical" evidence="13">
    <location>
        <begin position="20"/>
        <end position="38"/>
    </location>
</feature>
<evidence type="ECO:0000256" key="6">
    <source>
        <dbReference type="ARBA" id="ARBA00022723"/>
    </source>
</evidence>
<keyword evidence="10 12" id="KW-0503">Monooxygenase</keyword>
<comment type="subcellular location">
    <subcellularLocation>
        <location evidence="2">Membrane</location>
        <topology evidence="2">Single-pass membrane protein</topology>
    </subcellularLocation>
</comment>
<keyword evidence="15" id="KW-1185">Reference proteome</keyword>
<dbReference type="Gene3D" id="1.10.630.10">
    <property type="entry name" value="Cytochrome P450"/>
    <property type="match status" value="2"/>
</dbReference>
<dbReference type="InterPro" id="IPR002401">
    <property type="entry name" value="Cyt_P450_E_grp-I"/>
</dbReference>
<comment type="similarity">
    <text evidence="3 12">Belongs to the cytochrome P450 family.</text>
</comment>
<dbReference type="Pfam" id="PF00067">
    <property type="entry name" value="p450"/>
    <property type="match status" value="2"/>
</dbReference>